<dbReference type="GO" id="GO:0017119">
    <property type="term" value="C:Golgi transport complex"/>
    <property type="evidence" value="ECO:0007669"/>
    <property type="project" value="InterPro"/>
</dbReference>
<evidence type="ECO:0000259" key="2">
    <source>
        <dbReference type="Pfam" id="PF20649"/>
    </source>
</evidence>
<protein>
    <recommendedName>
        <fullName evidence="2">Conserved oligomeric Golgi complex subunit 5 helical domain-containing protein</fullName>
    </recommendedName>
</protein>
<dbReference type="InterPro" id="IPR048485">
    <property type="entry name" value="COG5_helical"/>
</dbReference>
<dbReference type="InterPro" id="IPR019465">
    <property type="entry name" value="Cog5"/>
</dbReference>
<proteinExistence type="predicted"/>
<evidence type="ECO:0000256" key="1">
    <source>
        <dbReference type="SAM" id="MobiDB-lite"/>
    </source>
</evidence>
<name>A0AAF0EK71_9BASI</name>
<feature type="region of interest" description="Disordered" evidence="1">
    <location>
        <begin position="1"/>
        <end position="23"/>
    </location>
</feature>
<dbReference type="GO" id="GO:0006891">
    <property type="term" value="P:intra-Golgi vesicle-mediated transport"/>
    <property type="evidence" value="ECO:0007669"/>
    <property type="project" value="InterPro"/>
</dbReference>
<dbReference type="PANTHER" id="PTHR13228:SF3">
    <property type="entry name" value="CONSERVED OLIGOMERIC GOLGI COMPLEX SUBUNIT 5"/>
    <property type="match status" value="1"/>
</dbReference>
<dbReference type="EMBL" id="CP119893">
    <property type="protein sequence ID" value="WFD26174.1"/>
    <property type="molecule type" value="Genomic_DNA"/>
</dbReference>
<gene>
    <name evidence="3" type="ORF">MNAN1_001150</name>
</gene>
<evidence type="ECO:0000313" key="3">
    <source>
        <dbReference type="EMBL" id="WFD26174.1"/>
    </source>
</evidence>
<dbReference type="PANTHER" id="PTHR13228">
    <property type="entry name" value="CONSERVED OLIGOMERIC GOLGI COMPLEX COMPONENT 5"/>
    <property type="match status" value="1"/>
</dbReference>
<keyword evidence="4" id="KW-1185">Reference proteome</keyword>
<dbReference type="AlphaFoldDB" id="A0AAF0EK71"/>
<reference evidence="3" key="1">
    <citation type="submission" date="2023-03" db="EMBL/GenBank/DDBJ databases">
        <title>Mating type loci evolution in Malassezia.</title>
        <authorList>
            <person name="Coelho M.A."/>
        </authorList>
    </citation>
    <scope>NUCLEOTIDE SEQUENCE</scope>
    <source>
        <strain evidence="3">CBS 9557</strain>
    </source>
</reference>
<feature type="domain" description="Conserved oligomeric Golgi complex subunit 5 helical" evidence="2">
    <location>
        <begin position="176"/>
        <end position="320"/>
    </location>
</feature>
<organism evidence="3 4">
    <name type="scientific">Malassezia nana</name>
    <dbReference type="NCBI Taxonomy" id="180528"/>
    <lineage>
        <taxon>Eukaryota</taxon>
        <taxon>Fungi</taxon>
        <taxon>Dikarya</taxon>
        <taxon>Basidiomycota</taxon>
        <taxon>Ustilaginomycotina</taxon>
        <taxon>Malasseziomycetes</taxon>
        <taxon>Malasseziales</taxon>
        <taxon>Malasseziaceae</taxon>
        <taxon>Malassezia</taxon>
    </lineage>
</organism>
<sequence>MQARLSVNDGALGNANHGDQFNSDSIQSKSVDVRVGLSKLNMSITEVDHKIHELMGQHSKAFVQRLGQIKQVRDTMASLNTEMQQIEETGTNAKKSKSVRLNDAGNLVARTRNILSVYATLVDTMDQISSVNMMMALKDAPSLHQHAERVLSASLLMEELQNESPRARQLIDDSLRIDIVAHCVAEIPHMQDALLEQVENVLMCGLRSLSPPLLGTALQSALHLKFLGPVVQNFSEDLNDVLLERMRTVLDLLALGKELGETQPPILPSHLKTHPTEQNTFPSSLPRWTNAIWERLKTFMVDELGSIMIKVKMLERILQDNWTIRQPG</sequence>
<evidence type="ECO:0000313" key="4">
    <source>
        <dbReference type="Proteomes" id="UP001213623"/>
    </source>
</evidence>
<dbReference type="Pfam" id="PF20649">
    <property type="entry name" value="COG5_C"/>
    <property type="match status" value="1"/>
</dbReference>
<accession>A0AAF0EK71</accession>
<dbReference type="Proteomes" id="UP001213623">
    <property type="component" value="Chromosome 2"/>
</dbReference>